<dbReference type="PANTHER" id="PTHR11562:SF17">
    <property type="entry name" value="RE54080P-RELATED"/>
    <property type="match status" value="1"/>
</dbReference>
<dbReference type="AlphaFoldDB" id="A0A1F7VF48"/>
<dbReference type="InterPro" id="IPR050681">
    <property type="entry name" value="CDF/SLC30A"/>
</dbReference>
<gene>
    <name evidence="7" type="ORF">A3I42_04395</name>
</gene>
<protein>
    <recommendedName>
        <fullName evidence="6">Cation efflux protein transmembrane domain-containing protein</fullName>
    </recommendedName>
</protein>
<evidence type="ECO:0000259" key="6">
    <source>
        <dbReference type="Pfam" id="PF01545"/>
    </source>
</evidence>
<dbReference type="SUPFAM" id="SSF161111">
    <property type="entry name" value="Cation efflux protein transmembrane domain-like"/>
    <property type="match status" value="1"/>
</dbReference>
<keyword evidence="2 5" id="KW-0812">Transmembrane</keyword>
<keyword evidence="4 5" id="KW-0472">Membrane</keyword>
<evidence type="ECO:0000256" key="2">
    <source>
        <dbReference type="ARBA" id="ARBA00022692"/>
    </source>
</evidence>
<comment type="subcellular location">
    <subcellularLocation>
        <location evidence="1">Membrane</location>
        <topology evidence="1">Multi-pass membrane protein</topology>
    </subcellularLocation>
</comment>
<dbReference type="Pfam" id="PF01545">
    <property type="entry name" value="Cation_efflux"/>
    <property type="match status" value="1"/>
</dbReference>
<evidence type="ECO:0000256" key="1">
    <source>
        <dbReference type="ARBA" id="ARBA00004141"/>
    </source>
</evidence>
<proteinExistence type="predicted"/>
<comment type="caution">
    <text evidence="7">The sequence shown here is derived from an EMBL/GenBank/DDBJ whole genome shotgun (WGS) entry which is preliminary data.</text>
</comment>
<feature type="transmembrane region" description="Helical" evidence="5">
    <location>
        <begin position="121"/>
        <end position="138"/>
    </location>
</feature>
<evidence type="ECO:0000313" key="8">
    <source>
        <dbReference type="Proteomes" id="UP000178264"/>
    </source>
</evidence>
<dbReference type="PANTHER" id="PTHR11562">
    <property type="entry name" value="CATION EFFLUX PROTEIN/ ZINC TRANSPORTER"/>
    <property type="match status" value="1"/>
</dbReference>
<organism evidence="7 8">
    <name type="scientific">Candidatus Uhrbacteria bacterium RIFCSPLOWO2_02_FULL_49_11</name>
    <dbReference type="NCBI Taxonomy" id="1802409"/>
    <lineage>
        <taxon>Bacteria</taxon>
        <taxon>Candidatus Uhriibacteriota</taxon>
    </lineage>
</organism>
<accession>A0A1F7VF48</accession>
<dbReference type="EMBL" id="MGER01000001">
    <property type="protein sequence ID" value="OGL89051.1"/>
    <property type="molecule type" value="Genomic_DNA"/>
</dbReference>
<sequence>MFAVEAVSGLVAHSNALLADSLDMLGDAFVYGVSIAVLAKHPSVRAKASLAKGIIMFVLGLFVVGENIYKIINPVIPIAETITVIGLLALLANAVSFMLLLKHKAKDLNVRSAWICSRNDIVANIGVIIAGLLVAKFNSMWPDVMVGFIIAFIVLQSSLQIIKESFRHSIA</sequence>
<evidence type="ECO:0000256" key="3">
    <source>
        <dbReference type="ARBA" id="ARBA00022989"/>
    </source>
</evidence>
<feature type="transmembrane region" description="Helical" evidence="5">
    <location>
        <begin position="144"/>
        <end position="162"/>
    </location>
</feature>
<dbReference type="GO" id="GO:0005385">
    <property type="term" value="F:zinc ion transmembrane transporter activity"/>
    <property type="evidence" value="ECO:0007669"/>
    <property type="project" value="TreeGrafter"/>
</dbReference>
<evidence type="ECO:0000313" key="7">
    <source>
        <dbReference type="EMBL" id="OGL89051.1"/>
    </source>
</evidence>
<keyword evidence="3 5" id="KW-1133">Transmembrane helix</keyword>
<evidence type="ECO:0000256" key="5">
    <source>
        <dbReference type="SAM" id="Phobius"/>
    </source>
</evidence>
<dbReference type="InterPro" id="IPR027469">
    <property type="entry name" value="Cation_efflux_TMD_sf"/>
</dbReference>
<feature type="transmembrane region" description="Helical" evidence="5">
    <location>
        <begin position="50"/>
        <end position="69"/>
    </location>
</feature>
<feature type="transmembrane region" description="Helical" evidence="5">
    <location>
        <begin position="81"/>
        <end position="101"/>
    </location>
</feature>
<feature type="domain" description="Cation efflux protein transmembrane" evidence="6">
    <location>
        <begin position="1"/>
        <end position="167"/>
    </location>
</feature>
<reference evidence="7 8" key="1">
    <citation type="journal article" date="2016" name="Nat. Commun.">
        <title>Thousands of microbial genomes shed light on interconnected biogeochemical processes in an aquifer system.</title>
        <authorList>
            <person name="Anantharaman K."/>
            <person name="Brown C.T."/>
            <person name="Hug L.A."/>
            <person name="Sharon I."/>
            <person name="Castelle C.J."/>
            <person name="Probst A.J."/>
            <person name="Thomas B.C."/>
            <person name="Singh A."/>
            <person name="Wilkins M.J."/>
            <person name="Karaoz U."/>
            <person name="Brodie E.L."/>
            <person name="Williams K.H."/>
            <person name="Hubbard S.S."/>
            <person name="Banfield J.F."/>
        </authorList>
    </citation>
    <scope>NUCLEOTIDE SEQUENCE [LARGE SCALE GENOMIC DNA]</scope>
</reference>
<dbReference type="Proteomes" id="UP000178264">
    <property type="component" value="Unassembled WGS sequence"/>
</dbReference>
<dbReference type="GO" id="GO:0005886">
    <property type="term" value="C:plasma membrane"/>
    <property type="evidence" value="ECO:0007669"/>
    <property type="project" value="TreeGrafter"/>
</dbReference>
<evidence type="ECO:0000256" key="4">
    <source>
        <dbReference type="ARBA" id="ARBA00023136"/>
    </source>
</evidence>
<dbReference type="InterPro" id="IPR058533">
    <property type="entry name" value="Cation_efflux_TM"/>
</dbReference>
<dbReference type="Gene3D" id="1.20.1510.10">
    <property type="entry name" value="Cation efflux protein transmembrane domain"/>
    <property type="match status" value="1"/>
</dbReference>
<name>A0A1F7VF48_9BACT</name>